<evidence type="ECO:0000313" key="9">
    <source>
        <dbReference type="Proteomes" id="UP000254956"/>
    </source>
</evidence>
<keyword evidence="2" id="KW-1003">Cell membrane</keyword>
<name>A0A380C6W2_9STAP</name>
<evidence type="ECO:0000256" key="4">
    <source>
        <dbReference type="ARBA" id="ARBA00022989"/>
    </source>
</evidence>
<dbReference type="AlphaFoldDB" id="A0A380C6W2"/>
<dbReference type="EMBL" id="BKAV01000024">
    <property type="protein sequence ID" value="GEQ00976.1"/>
    <property type="molecule type" value="Genomic_DNA"/>
</dbReference>
<proteinExistence type="predicted"/>
<evidence type="ECO:0000256" key="2">
    <source>
        <dbReference type="ARBA" id="ARBA00022475"/>
    </source>
</evidence>
<evidence type="ECO:0000313" key="7">
    <source>
        <dbReference type="EMBL" id="GEQ00976.1"/>
    </source>
</evidence>
<accession>A0A380C6W2</accession>
<organism evidence="8 9">
    <name type="scientific">Staphylococcus arlettae</name>
    <dbReference type="NCBI Taxonomy" id="29378"/>
    <lineage>
        <taxon>Bacteria</taxon>
        <taxon>Bacillati</taxon>
        <taxon>Bacillota</taxon>
        <taxon>Bacilli</taxon>
        <taxon>Bacillales</taxon>
        <taxon>Staphylococcaceae</taxon>
        <taxon>Staphylococcus</taxon>
    </lineage>
</organism>
<keyword evidence="3 6" id="KW-0812">Transmembrane</keyword>
<dbReference type="Pfam" id="PF03899">
    <property type="entry name" value="ATP-synt_I"/>
    <property type="match status" value="1"/>
</dbReference>
<keyword evidence="10" id="KW-1185">Reference proteome</keyword>
<evidence type="ECO:0000256" key="5">
    <source>
        <dbReference type="ARBA" id="ARBA00023136"/>
    </source>
</evidence>
<evidence type="ECO:0000313" key="10">
    <source>
        <dbReference type="Proteomes" id="UP000321598"/>
    </source>
</evidence>
<evidence type="ECO:0000313" key="8">
    <source>
        <dbReference type="EMBL" id="SUJ14129.1"/>
    </source>
</evidence>
<keyword evidence="5 6" id="KW-0472">Membrane</keyword>
<dbReference type="Proteomes" id="UP000254956">
    <property type="component" value="Unassembled WGS sequence"/>
</dbReference>
<comment type="subcellular location">
    <subcellularLocation>
        <location evidence="1">Cell membrane</location>
        <topology evidence="1">Multi-pass membrane protein</topology>
    </subcellularLocation>
</comment>
<evidence type="ECO:0000256" key="6">
    <source>
        <dbReference type="SAM" id="Phobius"/>
    </source>
</evidence>
<dbReference type="GO" id="GO:0005886">
    <property type="term" value="C:plasma membrane"/>
    <property type="evidence" value="ECO:0007669"/>
    <property type="project" value="UniProtKB-SubCell"/>
</dbReference>
<dbReference type="Proteomes" id="UP000321598">
    <property type="component" value="Unassembled WGS sequence"/>
</dbReference>
<sequence length="118" mass="13711">MKRFSIIFNQYIQYYLYLLIVLIIVFFFTQSPFILGLIIGTVGSLLNTIIFEYYLAKAKKSDTIHISTGNIWRYLVAILACTIWVFFKDNINIFGVALGLMISYVVVTIKPFIHKKKN</sequence>
<reference evidence="7 10" key="2">
    <citation type="submission" date="2019-07" db="EMBL/GenBank/DDBJ databases">
        <title>Whole genome shotgun sequence of Staphylococcus arlettae NBRC 109765.</title>
        <authorList>
            <person name="Hosoyama A."/>
            <person name="Uohara A."/>
            <person name="Ohji S."/>
            <person name="Ichikawa N."/>
        </authorList>
    </citation>
    <scope>NUCLEOTIDE SEQUENCE [LARGE SCALE GENOMIC DNA]</scope>
    <source>
        <strain evidence="7 10">NBRC 109765</strain>
    </source>
</reference>
<feature type="transmembrane region" description="Helical" evidence="6">
    <location>
        <begin position="93"/>
        <end position="113"/>
    </location>
</feature>
<reference evidence="8 9" key="1">
    <citation type="submission" date="2018-06" db="EMBL/GenBank/DDBJ databases">
        <authorList>
            <consortium name="Pathogen Informatics"/>
            <person name="Doyle S."/>
        </authorList>
    </citation>
    <scope>NUCLEOTIDE SEQUENCE [LARGE SCALE GENOMIC DNA]</scope>
    <source>
        <strain evidence="8 9">NCTC12413</strain>
    </source>
</reference>
<dbReference type="EMBL" id="UGZE01000001">
    <property type="protein sequence ID" value="SUJ14129.1"/>
    <property type="molecule type" value="Genomic_DNA"/>
</dbReference>
<dbReference type="InterPro" id="IPR005598">
    <property type="entry name" value="ATP_synth_I"/>
</dbReference>
<dbReference type="STRING" id="1212545.SARL_07963"/>
<keyword evidence="4 6" id="KW-1133">Transmembrane helix</keyword>
<dbReference type="GeneID" id="97287162"/>
<feature type="transmembrane region" description="Helical" evidence="6">
    <location>
        <begin position="71"/>
        <end position="87"/>
    </location>
</feature>
<evidence type="ECO:0000256" key="1">
    <source>
        <dbReference type="ARBA" id="ARBA00004651"/>
    </source>
</evidence>
<dbReference type="OrthoDB" id="2418190at2"/>
<feature type="transmembrane region" description="Helical" evidence="6">
    <location>
        <begin position="34"/>
        <end position="55"/>
    </location>
</feature>
<feature type="transmembrane region" description="Helical" evidence="6">
    <location>
        <begin position="12"/>
        <end position="28"/>
    </location>
</feature>
<protein>
    <submittedName>
        <fullName evidence="8">ATP synthase I</fullName>
    </submittedName>
</protein>
<gene>
    <name evidence="8" type="ORF">NCTC12413_00815</name>
    <name evidence="7" type="ORF">SAR03_20130</name>
</gene>
<evidence type="ECO:0000256" key="3">
    <source>
        <dbReference type="ARBA" id="ARBA00022692"/>
    </source>
</evidence>
<dbReference type="RefSeq" id="WP_002510317.1">
    <property type="nucleotide sequence ID" value="NZ_AP019698.1"/>
</dbReference>